<dbReference type="RefSeq" id="WP_274691245.1">
    <property type="nucleotide sequence ID" value="NZ_JAPMOU010000046.1"/>
</dbReference>
<reference evidence="2 3" key="1">
    <citation type="submission" date="2022-11" db="EMBL/GenBank/DDBJ databases">
        <title>Spartinivicinus poritis sp. nov., isolated from scleractinian coral Porites lutea.</title>
        <authorList>
            <person name="Zhang G."/>
            <person name="Cai L."/>
            <person name="Wei Q."/>
        </authorList>
    </citation>
    <scope>NUCLEOTIDE SEQUENCE [LARGE SCALE GENOMIC DNA]</scope>
    <source>
        <strain evidence="2 3">A2-2</strain>
    </source>
</reference>
<proteinExistence type="predicted"/>
<evidence type="ECO:0000313" key="2">
    <source>
        <dbReference type="EMBL" id="MDE1464937.1"/>
    </source>
</evidence>
<name>A0ABT5UHF7_9GAMM</name>
<dbReference type="Proteomes" id="UP001528823">
    <property type="component" value="Unassembled WGS sequence"/>
</dbReference>
<dbReference type="Pfam" id="PF06568">
    <property type="entry name" value="YjiS-like"/>
    <property type="match status" value="1"/>
</dbReference>
<accession>A0ABT5UHF7</accession>
<protein>
    <submittedName>
        <fullName evidence="2">DUF1127 domain-containing protein</fullName>
    </submittedName>
</protein>
<dbReference type="InterPro" id="IPR009506">
    <property type="entry name" value="YjiS-like"/>
</dbReference>
<comment type="caution">
    <text evidence="2">The sequence shown here is derived from an EMBL/GenBank/DDBJ whole genome shotgun (WGS) entry which is preliminary data.</text>
</comment>
<dbReference type="EMBL" id="JAPMOU010000046">
    <property type="protein sequence ID" value="MDE1464937.1"/>
    <property type="molecule type" value="Genomic_DNA"/>
</dbReference>
<keyword evidence="3" id="KW-1185">Reference proteome</keyword>
<evidence type="ECO:0000313" key="3">
    <source>
        <dbReference type="Proteomes" id="UP001528823"/>
    </source>
</evidence>
<gene>
    <name evidence="2" type="ORF">ORQ98_23520</name>
</gene>
<evidence type="ECO:0000259" key="1">
    <source>
        <dbReference type="Pfam" id="PF06568"/>
    </source>
</evidence>
<feature type="domain" description="YjiS-like" evidence="1">
    <location>
        <begin position="14"/>
        <end position="45"/>
    </location>
</feature>
<sequence length="56" mass="6719">MKVRDFLCHLTDHLGCWQHRLRTRKQLLNLDIHELQDLGISKQQAIVEGSKPFWKH</sequence>
<organism evidence="2 3">
    <name type="scientific">Spartinivicinus poritis</name>
    <dbReference type="NCBI Taxonomy" id="2994640"/>
    <lineage>
        <taxon>Bacteria</taxon>
        <taxon>Pseudomonadati</taxon>
        <taxon>Pseudomonadota</taxon>
        <taxon>Gammaproteobacteria</taxon>
        <taxon>Oceanospirillales</taxon>
        <taxon>Zooshikellaceae</taxon>
        <taxon>Spartinivicinus</taxon>
    </lineage>
</organism>